<dbReference type="RefSeq" id="WP_214156529.1">
    <property type="nucleotide sequence ID" value="NZ_JAHBAY010000005.1"/>
</dbReference>
<protein>
    <submittedName>
        <fullName evidence="2">Uncharacterized protein</fullName>
    </submittedName>
</protein>
<reference evidence="2 3" key="1">
    <citation type="submission" date="2021-05" db="EMBL/GenBank/DDBJ databases">
        <title>Kineosporia and Streptomyces sp. nov. two new marine actinobacteria isolated from Coral.</title>
        <authorList>
            <person name="Buangrab K."/>
            <person name="Sutthacheep M."/>
            <person name="Yeemin T."/>
            <person name="Harunari E."/>
            <person name="Igarashi Y."/>
            <person name="Kanchanasin P."/>
            <person name="Tanasupawat S."/>
            <person name="Phongsopitanun W."/>
        </authorList>
    </citation>
    <scope>NUCLEOTIDE SEQUENCE [LARGE SCALE GENOMIC DNA]</scope>
    <source>
        <strain evidence="2 3">J2-2</strain>
    </source>
</reference>
<gene>
    <name evidence="2" type="ORF">KIH74_14970</name>
</gene>
<dbReference type="EMBL" id="JAHBAY010000005">
    <property type="protein sequence ID" value="MBT0770241.1"/>
    <property type="molecule type" value="Genomic_DNA"/>
</dbReference>
<comment type="caution">
    <text evidence="2">The sequence shown here is derived from an EMBL/GenBank/DDBJ whole genome shotgun (WGS) entry which is preliminary data.</text>
</comment>
<sequence>MPDIMFPSVDEVFSPRMEALVCDLVLGDARHGLNPEDLSSPAQPKGRAERTEPQKNVV</sequence>
<evidence type="ECO:0000256" key="1">
    <source>
        <dbReference type="SAM" id="MobiDB-lite"/>
    </source>
</evidence>
<evidence type="ECO:0000313" key="2">
    <source>
        <dbReference type="EMBL" id="MBT0770241.1"/>
    </source>
</evidence>
<dbReference type="Proteomes" id="UP001197247">
    <property type="component" value="Unassembled WGS sequence"/>
</dbReference>
<proteinExistence type="predicted"/>
<organism evidence="2 3">
    <name type="scientific">Kineosporia corallincola</name>
    <dbReference type="NCBI Taxonomy" id="2835133"/>
    <lineage>
        <taxon>Bacteria</taxon>
        <taxon>Bacillati</taxon>
        <taxon>Actinomycetota</taxon>
        <taxon>Actinomycetes</taxon>
        <taxon>Kineosporiales</taxon>
        <taxon>Kineosporiaceae</taxon>
        <taxon>Kineosporia</taxon>
    </lineage>
</organism>
<name>A0ABS5TGN5_9ACTN</name>
<accession>A0ABS5TGN5</accession>
<keyword evidence="3" id="KW-1185">Reference proteome</keyword>
<evidence type="ECO:0000313" key="3">
    <source>
        <dbReference type="Proteomes" id="UP001197247"/>
    </source>
</evidence>
<feature type="compositionally biased region" description="Basic and acidic residues" evidence="1">
    <location>
        <begin position="46"/>
        <end position="58"/>
    </location>
</feature>
<feature type="region of interest" description="Disordered" evidence="1">
    <location>
        <begin position="31"/>
        <end position="58"/>
    </location>
</feature>